<evidence type="ECO:0000313" key="2">
    <source>
        <dbReference type="Proteomes" id="UP001054837"/>
    </source>
</evidence>
<dbReference type="AlphaFoldDB" id="A0AAV4W7F7"/>
<gene>
    <name evidence="1" type="ORF">CDAR_444641</name>
</gene>
<dbReference type="EMBL" id="BPLQ01014202">
    <property type="protein sequence ID" value="GIY78129.1"/>
    <property type="molecule type" value="Genomic_DNA"/>
</dbReference>
<protein>
    <submittedName>
        <fullName evidence="1">Uncharacterized protein</fullName>
    </submittedName>
</protein>
<proteinExistence type="predicted"/>
<accession>A0AAV4W7F7</accession>
<name>A0AAV4W7F7_9ARAC</name>
<evidence type="ECO:0000313" key="1">
    <source>
        <dbReference type="EMBL" id="GIY78129.1"/>
    </source>
</evidence>
<keyword evidence="2" id="KW-1185">Reference proteome</keyword>
<dbReference type="Proteomes" id="UP001054837">
    <property type="component" value="Unassembled WGS sequence"/>
</dbReference>
<comment type="caution">
    <text evidence="1">The sequence shown here is derived from an EMBL/GenBank/DDBJ whole genome shotgun (WGS) entry which is preliminary data.</text>
</comment>
<organism evidence="1 2">
    <name type="scientific">Caerostris darwini</name>
    <dbReference type="NCBI Taxonomy" id="1538125"/>
    <lineage>
        <taxon>Eukaryota</taxon>
        <taxon>Metazoa</taxon>
        <taxon>Ecdysozoa</taxon>
        <taxon>Arthropoda</taxon>
        <taxon>Chelicerata</taxon>
        <taxon>Arachnida</taxon>
        <taxon>Araneae</taxon>
        <taxon>Araneomorphae</taxon>
        <taxon>Entelegynae</taxon>
        <taxon>Araneoidea</taxon>
        <taxon>Araneidae</taxon>
        <taxon>Caerostris</taxon>
    </lineage>
</organism>
<reference evidence="1 2" key="1">
    <citation type="submission" date="2021-06" db="EMBL/GenBank/DDBJ databases">
        <title>Caerostris darwini draft genome.</title>
        <authorList>
            <person name="Kono N."/>
            <person name="Arakawa K."/>
        </authorList>
    </citation>
    <scope>NUCLEOTIDE SEQUENCE [LARGE SCALE GENOMIC DNA]</scope>
</reference>
<sequence length="110" mass="11829">MLSVQYSKCHTKTPTRIPTTAQVFQDLNKLIDCLLSPSTSSGSSMGGFIGISFPARKGIAIGIPGEGGIWRQQFMQRKAALHTDYPVAGFKLGNCGTSVVPKSRDSNLVR</sequence>